<dbReference type="EMBL" id="KQ965785">
    <property type="protein sequence ID" value="KXS12759.1"/>
    <property type="molecule type" value="Genomic_DNA"/>
</dbReference>
<name>A0A139A7T9_GONPJ</name>
<accession>A0A139A7T9</accession>
<dbReference type="STRING" id="1344416.A0A139A7T9"/>
<keyword evidence="9" id="KW-1185">Reference proteome</keyword>
<sequence>MEKNLRFLQTVMTSHILLDNLARSLLKFLDWSRPDVTRRVLQGTVLCLVATLVGVYAVPGWVVRGVIALAIILAFTLTHPSGSLLLSRFLSLALHVRTRARNGVRSLVRRGSWAGSDGVRGEGQGQEQGQGKEANGEVGGNGNGRAERERRERVCIVENERWWPALGWLPTSPLNPFDPPAWSDPTFTLARAPKALHTAPEGGRWADAGWRVARGLDGQTRVRSACAGEVEAKERKETGEDDAYWTAADALGWVYCDRDWNRVDKEVGWWDRVTRRRGWVREVVWA</sequence>
<feature type="transmembrane region" description="Helical" evidence="6">
    <location>
        <begin position="65"/>
        <end position="87"/>
    </location>
</feature>
<dbReference type="GO" id="GO:0012505">
    <property type="term" value="C:endomembrane system"/>
    <property type="evidence" value="ECO:0007669"/>
    <property type="project" value="UniProtKB-SubCell"/>
</dbReference>
<evidence type="ECO:0000256" key="3">
    <source>
        <dbReference type="ARBA" id="ARBA00022989"/>
    </source>
</evidence>
<evidence type="ECO:0000256" key="5">
    <source>
        <dbReference type="SAM" id="MobiDB-lite"/>
    </source>
</evidence>
<keyword evidence="3 6" id="KW-1133">Transmembrane helix</keyword>
<evidence type="ECO:0000256" key="1">
    <source>
        <dbReference type="ARBA" id="ARBA00004308"/>
    </source>
</evidence>
<dbReference type="Proteomes" id="UP000070544">
    <property type="component" value="Unassembled WGS sequence"/>
</dbReference>
<dbReference type="GO" id="GO:0005778">
    <property type="term" value="C:peroxisomal membrane"/>
    <property type="evidence" value="ECO:0007669"/>
    <property type="project" value="UniProtKB-ARBA"/>
</dbReference>
<gene>
    <name evidence="8" type="ORF">M427DRAFT_137078</name>
</gene>
<dbReference type="GO" id="GO:0007031">
    <property type="term" value="P:peroxisome organization"/>
    <property type="evidence" value="ECO:0007669"/>
    <property type="project" value="TreeGrafter"/>
</dbReference>
<dbReference type="OrthoDB" id="70570at2759"/>
<dbReference type="AlphaFoldDB" id="A0A139A7T9"/>
<evidence type="ECO:0000259" key="7">
    <source>
        <dbReference type="Pfam" id="PF06398"/>
    </source>
</evidence>
<reference evidence="8 9" key="1">
    <citation type="journal article" date="2015" name="Genome Biol. Evol.">
        <title>Phylogenomic analyses indicate that early fungi evolved digesting cell walls of algal ancestors of land plants.</title>
        <authorList>
            <person name="Chang Y."/>
            <person name="Wang S."/>
            <person name="Sekimoto S."/>
            <person name="Aerts A.L."/>
            <person name="Choi C."/>
            <person name="Clum A."/>
            <person name="LaButti K.M."/>
            <person name="Lindquist E.A."/>
            <person name="Yee Ngan C."/>
            <person name="Ohm R.A."/>
            <person name="Salamov A.A."/>
            <person name="Grigoriev I.V."/>
            <person name="Spatafora J.W."/>
            <person name="Berbee M.L."/>
        </authorList>
    </citation>
    <scope>NUCLEOTIDE SEQUENCE [LARGE SCALE GENOMIC DNA]</scope>
    <source>
        <strain evidence="8 9">JEL478</strain>
    </source>
</reference>
<proteinExistence type="predicted"/>
<dbReference type="PANTHER" id="PTHR31679:SF2">
    <property type="entry name" value="PEROXISOMAL MEMBRANE PROTEIN PEX30-RELATED"/>
    <property type="match status" value="1"/>
</dbReference>
<dbReference type="PANTHER" id="PTHR31679">
    <property type="entry name" value="PEROXISOMAL MEMBRANE PROTEIN PEX30-RELATED"/>
    <property type="match status" value="1"/>
</dbReference>
<dbReference type="Pfam" id="PF06398">
    <property type="entry name" value="Pex24p"/>
    <property type="match status" value="1"/>
</dbReference>
<keyword evidence="2 6" id="KW-0812">Transmembrane</keyword>
<organism evidence="8 9">
    <name type="scientific">Gonapodya prolifera (strain JEL478)</name>
    <name type="common">Monoblepharis prolifera</name>
    <dbReference type="NCBI Taxonomy" id="1344416"/>
    <lineage>
        <taxon>Eukaryota</taxon>
        <taxon>Fungi</taxon>
        <taxon>Fungi incertae sedis</taxon>
        <taxon>Chytridiomycota</taxon>
        <taxon>Chytridiomycota incertae sedis</taxon>
        <taxon>Monoblepharidomycetes</taxon>
        <taxon>Monoblepharidales</taxon>
        <taxon>Gonapodyaceae</taxon>
        <taxon>Gonapodya</taxon>
    </lineage>
</organism>
<evidence type="ECO:0000256" key="2">
    <source>
        <dbReference type="ARBA" id="ARBA00022692"/>
    </source>
</evidence>
<feature type="domain" description="TECPR1-like DysF" evidence="7">
    <location>
        <begin position="4"/>
        <end position="281"/>
    </location>
</feature>
<feature type="region of interest" description="Disordered" evidence="5">
    <location>
        <begin position="115"/>
        <end position="150"/>
    </location>
</feature>
<keyword evidence="4 6" id="KW-0472">Membrane</keyword>
<protein>
    <recommendedName>
        <fullName evidence="7">TECPR1-like DysF domain-containing protein</fullName>
    </recommendedName>
</protein>
<dbReference type="InterPro" id="IPR010482">
    <property type="entry name" value="TECPR1-like_DysF"/>
</dbReference>
<feature type="transmembrane region" description="Helical" evidence="6">
    <location>
        <begin position="40"/>
        <end position="59"/>
    </location>
</feature>
<comment type="subcellular location">
    <subcellularLocation>
        <location evidence="1">Endomembrane system</location>
    </subcellularLocation>
</comment>
<dbReference type="InterPro" id="IPR052646">
    <property type="entry name" value="Peroxisomal_PEX28-32"/>
</dbReference>
<evidence type="ECO:0000313" key="9">
    <source>
        <dbReference type="Proteomes" id="UP000070544"/>
    </source>
</evidence>
<evidence type="ECO:0000256" key="6">
    <source>
        <dbReference type="SAM" id="Phobius"/>
    </source>
</evidence>
<evidence type="ECO:0000256" key="4">
    <source>
        <dbReference type="ARBA" id="ARBA00023136"/>
    </source>
</evidence>
<evidence type="ECO:0000313" key="8">
    <source>
        <dbReference type="EMBL" id="KXS12759.1"/>
    </source>
</evidence>